<dbReference type="Proteomes" id="UP000265520">
    <property type="component" value="Unassembled WGS sequence"/>
</dbReference>
<dbReference type="EMBL" id="LXQA010967770">
    <property type="protein sequence ID" value="MCI79174.1"/>
    <property type="molecule type" value="Genomic_DNA"/>
</dbReference>
<feature type="region of interest" description="Disordered" evidence="1">
    <location>
        <begin position="1"/>
        <end position="55"/>
    </location>
</feature>
<feature type="compositionally biased region" description="Pro residues" evidence="1">
    <location>
        <begin position="35"/>
        <end position="48"/>
    </location>
</feature>
<reference evidence="2 3" key="1">
    <citation type="journal article" date="2018" name="Front. Plant Sci.">
        <title>Red Clover (Trifolium pratense) and Zigzag Clover (T. medium) - A Picture of Genomic Similarities and Differences.</title>
        <authorList>
            <person name="Dluhosova J."/>
            <person name="Istvanek J."/>
            <person name="Nedelnik J."/>
            <person name="Repkova J."/>
        </authorList>
    </citation>
    <scope>NUCLEOTIDE SEQUENCE [LARGE SCALE GENOMIC DNA]</scope>
    <source>
        <strain evidence="3">cv. 10/8</strain>
        <tissue evidence="2">Leaf</tissue>
    </source>
</reference>
<dbReference type="AlphaFoldDB" id="A0A392UT30"/>
<evidence type="ECO:0000313" key="2">
    <source>
        <dbReference type="EMBL" id="MCI79174.1"/>
    </source>
</evidence>
<feature type="compositionally biased region" description="Basic and acidic residues" evidence="1">
    <location>
        <begin position="1"/>
        <end position="15"/>
    </location>
</feature>
<keyword evidence="3" id="KW-1185">Reference proteome</keyword>
<name>A0A392UT30_9FABA</name>
<accession>A0A392UT30</accession>
<proteinExistence type="predicted"/>
<feature type="non-terminal residue" evidence="2">
    <location>
        <position position="55"/>
    </location>
</feature>
<gene>
    <name evidence="2" type="ORF">A2U01_0100445</name>
</gene>
<protein>
    <submittedName>
        <fullName evidence="2">Uncharacterized protein</fullName>
    </submittedName>
</protein>
<sequence>MSRPLRPHDRRRDYRSPIPWRNRTPPGRSPRRDQIPPPPRGNHRPPPQNVHTHHS</sequence>
<organism evidence="2 3">
    <name type="scientific">Trifolium medium</name>
    <dbReference type="NCBI Taxonomy" id="97028"/>
    <lineage>
        <taxon>Eukaryota</taxon>
        <taxon>Viridiplantae</taxon>
        <taxon>Streptophyta</taxon>
        <taxon>Embryophyta</taxon>
        <taxon>Tracheophyta</taxon>
        <taxon>Spermatophyta</taxon>
        <taxon>Magnoliopsida</taxon>
        <taxon>eudicotyledons</taxon>
        <taxon>Gunneridae</taxon>
        <taxon>Pentapetalae</taxon>
        <taxon>rosids</taxon>
        <taxon>fabids</taxon>
        <taxon>Fabales</taxon>
        <taxon>Fabaceae</taxon>
        <taxon>Papilionoideae</taxon>
        <taxon>50 kb inversion clade</taxon>
        <taxon>NPAAA clade</taxon>
        <taxon>Hologalegina</taxon>
        <taxon>IRL clade</taxon>
        <taxon>Trifolieae</taxon>
        <taxon>Trifolium</taxon>
    </lineage>
</organism>
<comment type="caution">
    <text evidence="2">The sequence shown here is derived from an EMBL/GenBank/DDBJ whole genome shotgun (WGS) entry which is preliminary data.</text>
</comment>
<evidence type="ECO:0000256" key="1">
    <source>
        <dbReference type="SAM" id="MobiDB-lite"/>
    </source>
</evidence>
<evidence type="ECO:0000313" key="3">
    <source>
        <dbReference type="Proteomes" id="UP000265520"/>
    </source>
</evidence>